<evidence type="ECO:0000256" key="1">
    <source>
        <dbReference type="SAM" id="MobiDB-lite"/>
    </source>
</evidence>
<feature type="region of interest" description="Disordered" evidence="1">
    <location>
        <begin position="121"/>
        <end position="153"/>
    </location>
</feature>
<evidence type="ECO:0000313" key="2">
    <source>
        <dbReference type="EMBL" id="MFF3566709.1"/>
    </source>
</evidence>
<keyword evidence="3" id="KW-1185">Reference proteome</keyword>
<accession>A0ABW6RRS6</accession>
<dbReference type="SUPFAM" id="SSF82607">
    <property type="entry name" value="YbaB-like"/>
    <property type="match status" value="1"/>
</dbReference>
<feature type="compositionally biased region" description="Polar residues" evidence="1">
    <location>
        <begin position="142"/>
        <end position="153"/>
    </location>
</feature>
<dbReference type="RefSeq" id="WP_040818549.1">
    <property type="nucleotide sequence ID" value="NZ_JBIAQY010000001.1"/>
</dbReference>
<sequence length="153" mass="16577">MSNERAKADLADLLDTVNTHIRSIADAQRQRTELVATATAEEGRVEVTCNADGVPIDIVFGDDIDDLDYDEIAAAVLEAAQDAAASVARRAEELIAPVRKTRSRLPSLSSIVADLPDLQVKVPEPERASFDPPSARNKEQPDQAQPWSVSDDD</sequence>
<proteinExistence type="predicted"/>
<dbReference type="InterPro" id="IPR036894">
    <property type="entry name" value="YbaB-like_sf"/>
</dbReference>
<name>A0ABW6RRS6_9NOCA</name>
<dbReference type="Proteomes" id="UP001601992">
    <property type="component" value="Unassembled WGS sequence"/>
</dbReference>
<gene>
    <name evidence="2" type="ORF">ACFYXQ_02890</name>
</gene>
<evidence type="ECO:0000313" key="3">
    <source>
        <dbReference type="Proteomes" id="UP001601992"/>
    </source>
</evidence>
<reference evidence="2 3" key="1">
    <citation type="submission" date="2024-10" db="EMBL/GenBank/DDBJ databases">
        <title>The Natural Products Discovery Center: Release of the First 8490 Sequenced Strains for Exploring Actinobacteria Biosynthetic Diversity.</title>
        <authorList>
            <person name="Kalkreuter E."/>
            <person name="Kautsar S.A."/>
            <person name="Yang D."/>
            <person name="Bader C.D."/>
            <person name="Teijaro C.N."/>
            <person name="Fluegel L."/>
            <person name="Davis C.M."/>
            <person name="Simpson J.R."/>
            <person name="Lauterbach L."/>
            <person name="Steele A.D."/>
            <person name="Gui C."/>
            <person name="Meng S."/>
            <person name="Li G."/>
            <person name="Viehrig K."/>
            <person name="Ye F."/>
            <person name="Su P."/>
            <person name="Kiefer A.F."/>
            <person name="Nichols A."/>
            <person name="Cepeda A.J."/>
            <person name="Yan W."/>
            <person name="Fan B."/>
            <person name="Jiang Y."/>
            <person name="Adhikari A."/>
            <person name="Zheng C.-J."/>
            <person name="Schuster L."/>
            <person name="Cowan T.M."/>
            <person name="Smanski M.J."/>
            <person name="Chevrette M.G."/>
            <person name="De Carvalho L.P.S."/>
            <person name="Shen B."/>
        </authorList>
    </citation>
    <scope>NUCLEOTIDE SEQUENCE [LARGE SCALE GENOMIC DNA]</scope>
    <source>
        <strain evidence="2 3">NPDC002593</strain>
    </source>
</reference>
<dbReference type="Gene3D" id="3.30.1310.10">
    <property type="entry name" value="Nucleoid-associated protein YbaB-like domain"/>
    <property type="match status" value="1"/>
</dbReference>
<protein>
    <submittedName>
        <fullName evidence="2">YbaB/EbfC family nucleoid-associated protein</fullName>
    </submittedName>
</protein>
<organism evidence="2 3">
    <name type="scientific">Nocardia jiangxiensis</name>
    <dbReference type="NCBI Taxonomy" id="282685"/>
    <lineage>
        <taxon>Bacteria</taxon>
        <taxon>Bacillati</taxon>
        <taxon>Actinomycetota</taxon>
        <taxon>Actinomycetes</taxon>
        <taxon>Mycobacteriales</taxon>
        <taxon>Nocardiaceae</taxon>
        <taxon>Nocardia</taxon>
    </lineage>
</organism>
<dbReference type="Pfam" id="PF02575">
    <property type="entry name" value="YbaB_DNA_bd"/>
    <property type="match status" value="1"/>
</dbReference>
<dbReference type="InterPro" id="IPR004401">
    <property type="entry name" value="YbaB/EbfC"/>
</dbReference>
<comment type="caution">
    <text evidence="2">The sequence shown here is derived from an EMBL/GenBank/DDBJ whole genome shotgun (WGS) entry which is preliminary data.</text>
</comment>
<dbReference type="EMBL" id="JBIAQY010000001">
    <property type="protein sequence ID" value="MFF3566709.1"/>
    <property type="molecule type" value="Genomic_DNA"/>
</dbReference>